<dbReference type="InterPro" id="IPR029058">
    <property type="entry name" value="AB_hydrolase_fold"/>
</dbReference>
<evidence type="ECO:0000313" key="2">
    <source>
        <dbReference type="Proteomes" id="UP000186228"/>
    </source>
</evidence>
<accession>A0A1C3WH83</accession>
<proteinExistence type="predicted"/>
<dbReference type="STRING" id="52131.GA0061100_11962"/>
<dbReference type="Gene3D" id="3.40.50.1820">
    <property type="entry name" value="alpha/beta hydrolase"/>
    <property type="match status" value="1"/>
</dbReference>
<evidence type="ECO:0008006" key="3">
    <source>
        <dbReference type="Google" id="ProtNLM"/>
    </source>
</evidence>
<gene>
    <name evidence="1" type="ORF">GA0061100_11962</name>
</gene>
<evidence type="ECO:0000313" key="1">
    <source>
        <dbReference type="EMBL" id="SCB39427.1"/>
    </source>
</evidence>
<organism evidence="1 2">
    <name type="scientific">Rhizobium hainanense</name>
    <dbReference type="NCBI Taxonomy" id="52131"/>
    <lineage>
        <taxon>Bacteria</taxon>
        <taxon>Pseudomonadati</taxon>
        <taxon>Pseudomonadota</taxon>
        <taxon>Alphaproteobacteria</taxon>
        <taxon>Hyphomicrobiales</taxon>
        <taxon>Rhizobiaceae</taxon>
        <taxon>Rhizobium/Agrobacterium group</taxon>
        <taxon>Rhizobium</taxon>
    </lineage>
</organism>
<dbReference type="RefSeq" id="WP_244558013.1">
    <property type="nucleotide sequence ID" value="NZ_FMAC01000019.1"/>
</dbReference>
<keyword evidence="2" id="KW-1185">Reference proteome</keyword>
<dbReference type="Proteomes" id="UP000186228">
    <property type="component" value="Unassembled WGS sequence"/>
</dbReference>
<name>A0A1C3WH83_9HYPH</name>
<sequence length="186" mass="20511">MKIGLTMCRSRTQRLLVVSDIHGFPGTFAELFDVGCLEHRGLQLAGLSGRPDLSGDSLHDHLFSKDGVQQAVRELLEIDGRTCVGIGFSAGGTALWTAVKQGLELEALICVSSTRLRFETSPLNIPTMVFWGEADPYRPSESWNDTLPVYWKTYPGKPHDFYRIDAATPNSPLRTDIAAFIQSLSV</sequence>
<reference evidence="2" key="1">
    <citation type="submission" date="2016-08" db="EMBL/GenBank/DDBJ databases">
        <authorList>
            <person name="Varghese N."/>
            <person name="Submissions Spin"/>
        </authorList>
    </citation>
    <scope>NUCLEOTIDE SEQUENCE [LARGE SCALE GENOMIC DNA]</scope>
    <source>
        <strain evidence="2">CCBAU 57015</strain>
    </source>
</reference>
<dbReference type="EMBL" id="FMAC01000019">
    <property type="protein sequence ID" value="SCB39427.1"/>
    <property type="molecule type" value="Genomic_DNA"/>
</dbReference>
<protein>
    <recommendedName>
        <fullName evidence="3">Alpha/beta hydrolase family protein</fullName>
    </recommendedName>
</protein>
<dbReference type="AlphaFoldDB" id="A0A1C3WH83"/>
<dbReference type="SUPFAM" id="SSF53474">
    <property type="entry name" value="alpha/beta-Hydrolases"/>
    <property type="match status" value="1"/>
</dbReference>